<dbReference type="PANTHER" id="PTHR47331:SF2">
    <property type="match status" value="1"/>
</dbReference>
<dbReference type="InterPro" id="IPR036397">
    <property type="entry name" value="RNaseH_sf"/>
</dbReference>
<name>A0A4Y2KWM5_ARAVE</name>
<dbReference type="Pfam" id="PF18701">
    <property type="entry name" value="DUF5641"/>
    <property type="match status" value="1"/>
</dbReference>
<dbReference type="Proteomes" id="UP000499080">
    <property type="component" value="Unassembled WGS sequence"/>
</dbReference>
<dbReference type="SUPFAM" id="SSF53098">
    <property type="entry name" value="Ribonuclease H-like"/>
    <property type="match status" value="1"/>
</dbReference>
<organism evidence="2 3">
    <name type="scientific">Araneus ventricosus</name>
    <name type="common">Orbweaver spider</name>
    <name type="synonym">Epeira ventricosa</name>
    <dbReference type="NCBI Taxonomy" id="182803"/>
    <lineage>
        <taxon>Eukaryota</taxon>
        <taxon>Metazoa</taxon>
        <taxon>Ecdysozoa</taxon>
        <taxon>Arthropoda</taxon>
        <taxon>Chelicerata</taxon>
        <taxon>Arachnida</taxon>
        <taxon>Araneae</taxon>
        <taxon>Araneomorphae</taxon>
        <taxon>Entelegynae</taxon>
        <taxon>Araneoidea</taxon>
        <taxon>Araneidae</taxon>
        <taxon>Araneus</taxon>
    </lineage>
</organism>
<dbReference type="Gene3D" id="3.30.420.10">
    <property type="entry name" value="Ribonuclease H-like superfamily/Ribonuclease H"/>
    <property type="match status" value="1"/>
</dbReference>
<gene>
    <name evidence="2" type="ORF">AVEN_26100_1</name>
</gene>
<proteinExistence type="predicted"/>
<dbReference type="InterPro" id="IPR001584">
    <property type="entry name" value="Integrase_cat-core"/>
</dbReference>
<dbReference type="EMBL" id="BGPR01273828">
    <property type="protein sequence ID" value="GBN05766.1"/>
    <property type="molecule type" value="Genomic_DNA"/>
</dbReference>
<dbReference type="AlphaFoldDB" id="A0A4Y2KWM5"/>
<comment type="caution">
    <text evidence="2">The sequence shown here is derived from an EMBL/GenBank/DDBJ whole genome shotgun (WGS) entry which is preliminary data.</text>
</comment>
<dbReference type="GO" id="GO:0015074">
    <property type="term" value="P:DNA integration"/>
    <property type="evidence" value="ECO:0007669"/>
    <property type="project" value="InterPro"/>
</dbReference>
<evidence type="ECO:0000313" key="2">
    <source>
        <dbReference type="EMBL" id="GBN05766.1"/>
    </source>
</evidence>
<sequence length="296" mass="33944">LTTLTPPLPEDRVREARIFEITGIDLCGPLILRDGTKSWIVLFTCAVFRAGHLELVTSLSTENFILALRRFISRRGRPSTINSDNGTDLVGTSNELKNIDWKKLKDHGSLKRINWKLNPPSSPWWGGFWERLIGMLKIILRRILGKARLTYEELYTIVCDSESVINSRPLTYLSEDQEDLVALTPAMFLQEIKENGVPDLDVIDSQRMNRRFAYRQSIRQELRKRFRIECLGQLRNFSQSQKEDVIKESDIDLIGDTNSKGIYWPLAKVMKLIPGRDGRVRVVEVSTGGGSFLRPR</sequence>
<reference evidence="2 3" key="1">
    <citation type="journal article" date="2019" name="Sci. Rep.">
        <title>Orb-weaving spider Araneus ventricosus genome elucidates the spidroin gene catalogue.</title>
        <authorList>
            <person name="Kono N."/>
            <person name="Nakamura H."/>
            <person name="Ohtoshi R."/>
            <person name="Moran D.A.P."/>
            <person name="Shinohara A."/>
            <person name="Yoshida Y."/>
            <person name="Fujiwara M."/>
            <person name="Mori M."/>
            <person name="Tomita M."/>
            <person name="Arakawa K."/>
        </authorList>
    </citation>
    <scope>NUCLEOTIDE SEQUENCE [LARGE SCALE GENOMIC DNA]</scope>
</reference>
<accession>A0A4Y2KWM5</accession>
<dbReference type="PROSITE" id="PS50994">
    <property type="entry name" value="INTEGRASE"/>
    <property type="match status" value="1"/>
</dbReference>
<protein>
    <recommendedName>
        <fullName evidence="1">Integrase catalytic domain-containing protein</fullName>
    </recommendedName>
</protein>
<dbReference type="OrthoDB" id="6434705at2759"/>
<feature type="non-terminal residue" evidence="2">
    <location>
        <position position="1"/>
    </location>
</feature>
<dbReference type="InterPro" id="IPR040676">
    <property type="entry name" value="DUF5641"/>
</dbReference>
<keyword evidence="3" id="KW-1185">Reference proteome</keyword>
<dbReference type="GO" id="GO:0003676">
    <property type="term" value="F:nucleic acid binding"/>
    <property type="evidence" value="ECO:0007669"/>
    <property type="project" value="InterPro"/>
</dbReference>
<evidence type="ECO:0000313" key="3">
    <source>
        <dbReference type="Proteomes" id="UP000499080"/>
    </source>
</evidence>
<dbReference type="PANTHER" id="PTHR47331">
    <property type="entry name" value="PHD-TYPE DOMAIN-CONTAINING PROTEIN"/>
    <property type="match status" value="1"/>
</dbReference>
<feature type="domain" description="Integrase catalytic" evidence="1">
    <location>
        <begin position="5"/>
        <end position="193"/>
    </location>
</feature>
<evidence type="ECO:0000259" key="1">
    <source>
        <dbReference type="PROSITE" id="PS50994"/>
    </source>
</evidence>
<dbReference type="InterPro" id="IPR012337">
    <property type="entry name" value="RNaseH-like_sf"/>
</dbReference>